<accession>A0A951QQ35</accession>
<dbReference type="EMBL" id="JAHHGZ010000030">
    <property type="protein sequence ID" value="MBW4670429.1"/>
    <property type="molecule type" value="Genomic_DNA"/>
</dbReference>
<comment type="caution">
    <text evidence="1">The sequence shown here is derived from an EMBL/GenBank/DDBJ whole genome shotgun (WGS) entry which is preliminary data.</text>
</comment>
<dbReference type="AlphaFoldDB" id="A0A951QQ35"/>
<gene>
    <name evidence="1" type="ORF">KME60_24190</name>
</gene>
<dbReference type="Proteomes" id="UP000729701">
    <property type="component" value="Unassembled WGS sequence"/>
</dbReference>
<protein>
    <submittedName>
        <fullName evidence="1">GPW/gp25 family protein</fullName>
    </submittedName>
</protein>
<dbReference type="Gene3D" id="3.10.450.40">
    <property type="match status" value="1"/>
</dbReference>
<name>A0A951QQ35_9CYAN</name>
<evidence type="ECO:0000313" key="1">
    <source>
        <dbReference type="EMBL" id="MBW4670429.1"/>
    </source>
</evidence>
<dbReference type="SUPFAM" id="SSF160719">
    <property type="entry name" value="gpW/gp25-like"/>
    <property type="match status" value="1"/>
</dbReference>
<reference evidence="1" key="1">
    <citation type="submission" date="2021-05" db="EMBL/GenBank/DDBJ databases">
        <authorList>
            <person name="Pietrasiak N."/>
            <person name="Ward R."/>
            <person name="Stajich J.E."/>
            <person name="Kurbessoian T."/>
        </authorList>
    </citation>
    <scope>NUCLEOTIDE SEQUENCE</scope>
    <source>
        <strain evidence="1">GSE-NOS-MK-12-04C</strain>
    </source>
</reference>
<proteinExistence type="predicted"/>
<reference evidence="1" key="2">
    <citation type="journal article" date="2022" name="Microbiol. Resour. Announc.">
        <title>Metagenome Sequencing to Explore Phylogenomics of Terrestrial Cyanobacteria.</title>
        <authorList>
            <person name="Ward R.D."/>
            <person name="Stajich J.E."/>
            <person name="Johansen J.R."/>
            <person name="Huntemann M."/>
            <person name="Clum A."/>
            <person name="Foster B."/>
            <person name="Foster B."/>
            <person name="Roux S."/>
            <person name="Palaniappan K."/>
            <person name="Varghese N."/>
            <person name="Mukherjee S."/>
            <person name="Reddy T.B.K."/>
            <person name="Daum C."/>
            <person name="Copeland A."/>
            <person name="Chen I.A."/>
            <person name="Ivanova N.N."/>
            <person name="Kyrpides N.C."/>
            <person name="Shapiro N."/>
            <person name="Eloe-Fadrosh E.A."/>
            <person name="Pietrasiak N."/>
        </authorList>
    </citation>
    <scope>NUCLEOTIDE SEQUENCE</scope>
    <source>
        <strain evidence="1">GSE-NOS-MK-12-04C</strain>
    </source>
</reference>
<sequence>MINSQRKTILRGLAYPLQISNGSLKLSEDLDCIRDAIFTVLEVRPGELVMRQQFGCPDFVFDAVQHPQAVLSRIKVALEEQIPDVEFEVTGNVEESGVFNVRIEWSIDEIPQPPISLNLRN</sequence>
<organism evidence="1 2">
    <name type="scientific">Cyanomargarita calcarea GSE-NOS-MK-12-04C</name>
    <dbReference type="NCBI Taxonomy" id="2839659"/>
    <lineage>
        <taxon>Bacteria</taxon>
        <taxon>Bacillati</taxon>
        <taxon>Cyanobacteriota</taxon>
        <taxon>Cyanophyceae</taxon>
        <taxon>Nostocales</taxon>
        <taxon>Cyanomargaritaceae</taxon>
        <taxon>Cyanomargarita</taxon>
    </lineage>
</organism>
<evidence type="ECO:0000313" key="2">
    <source>
        <dbReference type="Proteomes" id="UP000729701"/>
    </source>
</evidence>